<feature type="transmembrane region" description="Helical" evidence="1">
    <location>
        <begin position="41"/>
        <end position="66"/>
    </location>
</feature>
<sequence>MDDTLHLILTLGGIAVCAVLAAIGIRLRFQEKTDIRPYRMPWMIIALVAIALGFMLVVHLVNLFGFETGGRR</sequence>
<comment type="caution">
    <text evidence="2">The sequence shown here is derived from an EMBL/GenBank/DDBJ whole genome shotgun (WGS) entry which is preliminary data.</text>
</comment>
<accession>A0ABQ5V6D4</accession>
<organism evidence="2 3">
    <name type="scientific">Algimonas porphyrae</name>
    <dbReference type="NCBI Taxonomy" id="1128113"/>
    <lineage>
        <taxon>Bacteria</taxon>
        <taxon>Pseudomonadati</taxon>
        <taxon>Pseudomonadota</taxon>
        <taxon>Alphaproteobacteria</taxon>
        <taxon>Maricaulales</taxon>
        <taxon>Robiginitomaculaceae</taxon>
        <taxon>Algimonas</taxon>
    </lineage>
</organism>
<evidence type="ECO:0000313" key="3">
    <source>
        <dbReference type="Proteomes" id="UP001161390"/>
    </source>
</evidence>
<keyword evidence="3" id="KW-1185">Reference proteome</keyword>
<gene>
    <name evidence="2" type="ORF">GCM10007854_27870</name>
</gene>
<keyword evidence="1" id="KW-0812">Transmembrane</keyword>
<dbReference type="Proteomes" id="UP001161390">
    <property type="component" value="Unassembled WGS sequence"/>
</dbReference>
<proteinExistence type="predicted"/>
<feature type="transmembrane region" description="Helical" evidence="1">
    <location>
        <begin position="6"/>
        <end position="29"/>
    </location>
</feature>
<keyword evidence="1" id="KW-1133">Transmembrane helix</keyword>
<protein>
    <submittedName>
        <fullName evidence="2">Uncharacterized protein</fullName>
    </submittedName>
</protein>
<dbReference type="RefSeq" id="WP_284373803.1">
    <property type="nucleotide sequence ID" value="NZ_BSNJ01000006.1"/>
</dbReference>
<reference evidence="2" key="1">
    <citation type="journal article" date="2014" name="Int. J. Syst. Evol. Microbiol.">
        <title>Complete genome of a new Firmicutes species belonging to the dominant human colonic microbiota ('Ruminococcus bicirculans') reveals two chromosomes and a selective capacity to utilize plant glucans.</title>
        <authorList>
            <consortium name="NISC Comparative Sequencing Program"/>
            <person name="Wegmann U."/>
            <person name="Louis P."/>
            <person name="Goesmann A."/>
            <person name="Henrissat B."/>
            <person name="Duncan S.H."/>
            <person name="Flint H.J."/>
        </authorList>
    </citation>
    <scope>NUCLEOTIDE SEQUENCE</scope>
    <source>
        <strain evidence="2">NBRC 108216</strain>
    </source>
</reference>
<name>A0ABQ5V6D4_9PROT</name>
<evidence type="ECO:0000313" key="2">
    <source>
        <dbReference type="EMBL" id="GLQ21832.1"/>
    </source>
</evidence>
<dbReference type="EMBL" id="BSNJ01000006">
    <property type="protein sequence ID" value="GLQ21832.1"/>
    <property type="molecule type" value="Genomic_DNA"/>
</dbReference>
<evidence type="ECO:0000256" key="1">
    <source>
        <dbReference type="SAM" id="Phobius"/>
    </source>
</evidence>
<keyword evidence="1" id="KW-0472">Membrane</keyword>
<reference evidence="2" key="2">
    <citation type="submission" date="2023-01" db="EMBL/GenBank/DDBJ databases">
        <title>Draft genome sequence of Algimonas porphyrae strain NBRC 108216.</title>
        <authorList>
            <person name="Sun Q."/>
            <person name="Mori K."/>
        </authorList>
    </citation>
    <scope>NUCLEOTIDE SEQUENCE</scope>
    <source>
        <strain evidence="2">NBRC 108216</strain>
    </source>
</reference>